<dbReference type="GO" id="GO:0005886">
    <property type="term" value="C:plasma membrane"/>
    <property type="evidence" value="ECO:0007669"/>
    <property type="project" value="UniProtKB-SubCell"/>
</dbReference>
<dbReference type="STRING" id="1802333.A3G03_01795"/>
<evidence type="ECO:0000313" key="3">
    <source>
        <dbReference type="Proteomes" id="UP000176355"/>
    </source>
</evidence>
<dbReference type="AlphaFoldDB" id="A0A1G2P7F0"/>
<dbReference type="PANTHER" id="PTHR34300:SF2">
    <property type="entry name" value="QUEUOSINE PRECURSOR TRANSPORTER-RELATED"/>
    <property type="match status" value="1"/>
</dbReference>
<keyword evidence="1" id="KW-0472">Membrane</keyword>
<sequence length="225" mass="25007">MKHYKLLGLLTALNITFQLVSDVTAGKIIELFIFPVSVTVLYFPFVYIISDVMTEVYGYARARLVTWLTLISSVIAGLIYLAVAYLPSPEFFGASEAYATVFGIVPRVLVGGWIAVFAGDILNNYVLAKMKVWTKGRHLWTRTIGSTIFGQGANTVLFYVIALSGILPTNVLVASILSAWLLKIAVEAIFTPATYYVVRKVKQIESEDHYDTDTDFNPLSFKVKD</sequence>
<evidence type="ECO:0000256" key="1">
    <source>
        <dbReference type="HAMAP-Rule" id="MF_02088"/>
    </source>
</evidence>
<feature type="transmembrane region" description="Helical" evidence="1">
    <location>
        <begin position="64"/>
        <end position="86"/>
    </location>
</feature>
<organism evidence="2 3">
    <name type="scientific">Candidatus Taylorbacteria bacterium RIFCSPLOWO2_12_FULL_44_15c</name>
    <dbReference type="NCBI Taxonomy" id="1802333"/>
    <lineage>
        <taxon>Bacteria</taxon>
        <taxon>Candidatus Tayloriibacteriota</taxon>
    </lineage>
</organism>
<feature type="transmembrane region" description="Helical" evidence="1">
    <location>
        <begin position="172"/>
        <end position="198"/>
    </location>
</feature>
<dbReference type="NCBIfam" id="TIGR00697">
    <property type="entry name" value="queuosine precursor transporter"/>
    <property type="match status" value="1"/>
</dbReference>
<proteinExistence type="inferred from homology"/>
<feature type="transmembrane region" description="Helical" evidence="1">
    <location>
        <begin position="98"/>
        <end position="122"/>
    </location>
</feature>
<dbReference type="HAMAP" id="MF_02088">
    <property type="entry name" value="Q_prec_transport"/>
    <property type="match status" value="1"/>
</dbReference>
<feature type="transmembrane region" description="Helical" evidence="1">
    <location>
        <begin position="32"/>
        <end position="52"/>
    </location>
</feature>
<protein>
    <recommendedName>
        <fullName evidence="1">Probable queuosine precursor transporter</fullName>
        <shortName evidence="1">Q precursor transporter</shortName>
    </recommendedName>
</protein>
<comment type="similarity">
    <text evidence="1">Belongs to the vitamin uptake transporter (VUT/ECF) (TC 2.A.88) family. Q precursor transporter subfamily.</text>
</comment>
<comment type="function">
    <text evidence="1">Involved in the import of queuosine (Q) precursors, required for Q precursor salvage.</text>
</comment>
<name>A0A1G2P7F0_9BACT</name>
<dbReference type="EMBL" id="MHSL01000008">
    <property type="protein sequence ID" value="OHA44203.1"/>
    <property type="molecule type" value="Genomic_DNA"/>
</dbReference>
<evidence type="ECO:0000313" key="2">
    <source>
        <dbReference type="EMBL" id="OHA44203.1"/>
    </source>
</evidence>
<dbReference type="Pfam" id="PF02592">
    <property type="entry name" value="Vut_1"/>
    <property type="match status" value="1"/>
</dbReference>
<dbReference type="InterPro" id="IPR003744">
    <property type="entry name" value="YhhQ"/>
</dbReference>
<accession>A0A1G2P7F0</accession>
<dbReference type="Proteomes" id="UP000176355">
    <property type="component" value="Unassembled WGS sequence"/>
</dbReference>
<keyword evidence="1" id="KW-0813">Transport</keyword>
<feature type="transmembrane region" description="Helical" evidence="1">
    <location>
        <begin position="143"/>
        <end position="166"/>
    </location>
</feature>
<dbReference type="PANTHER" id="PTHR34300">
    <property type="entry name" value="QUEUOSINE PRECURSOR TRANSPORTER-RELATED"/>
    <property type="match status" value="1"/>
</dbReference>
<keyword evidence="1" id="KW-0812">Transmembrane</keyword>
<keyword evidence="1" id="KW-1133">Transmembrane helix</keyword>
<reference evidence="2 3" key="1">
    <citation type="journal article" date="2016" name="Nat. Commun.">
        <title>Thousands of microbial genomes shed light on interconnected biogeochemical processes in an aquifer system.</title>
        <authorList>
            <person name="Anantharaman K."/>
            <person name="Brown C.T."/>
            <person name="Hug L.A."/>
            <person name="Sharon I."/>
            <person name="Castelle C.J."/>
            <person name="Probst A.J."/>
            <person name="Thomas B.C."/>
            <person name="Singh A."/>
            <person name="Wilkins M.J."/>
            <person name="Karaoz U."/>
            <person name="Brodie E.L."/>
            <person name="Williams K.H."/>
            <person name="Hubbard S.S."/>
            <person name="Banfield J.F."/>
        </authorList>
    </citation>
    <scope>NUCLEOTIDE SEQUENCE [LARGE SCALE GENOMIC DNA]</scope>
</reference>
<comment type="subcellular location">
    <subcellularLocation>
        <location evidence="1">Cell membrane</location>
        <topology evidence="1">Multi-pass membrane protein</topology>
    </subcellularLocation>
</comment>
<comment type="caution">
    <text evidence="2">The sequence shown here is derived from an EMBL/GenBank/DDBJ whole genome shotgun (WGS) entry which is preliminary data.</text>
</comment>
<dbReference type="GO" id="GO:0022857">
    <property type="term" value="F:transmembrane transporter activity"/>
    <property type="evidence" value="ECO:0007669"/>
    <property type="project" value="UniProtKB-UniRule"/>
</dbReference>
<gene>
    <name evidence="2" type="ORF">A3G03_01795</name>
</gene>
<keyword evidence="1" id="KW-1003">Cell membrane</keyword>